<evidence type="ECO:0000313" key="1">
    <source>
        <dbReference type="EMBL" id="EGV93246.1"/>
    </source>
</evidence>
<dbReference type="InParanoid" id="G3H4Q9"/>
<sequence>MFFTFSNVMKRKFAQTITSLAGRKETKFGVAMPVFFTVVTRKIMEKFKLVYSLGLPSALGHVIKADITLEQLS</sequence>
<protein>
    <submittedName>
        <fullName evidence="1">Uncharacterized protein</fullName>
    </submittedName>
</protein>
<accession>G3H4Q9</accession>
<gene>
    <name evidence="1" type="ORF">I79_005266</name>
</gene>
<reference evidence="2" key="1">
    <citation type="journal article" date="2011" name="Nat. Biotechnol.">
        <title>The genomic sequence of the Chinese hamster ovary (CHO)-K1 cell line.</title>
        <authorList>
            <person name="Xu X."/>
            <person name="Nagarajan H."/>
            <person name="Lewis N.E."/>
            <person name="Pan S."/>
            <person name="Cai Z."/>
            <person name="Liu X."/>
            <person name="Chen W."/>
            <person name="Xie M."/>
            <person name="Wang W."/>
            <person name="Hammond S."/>
            <person name="Andersen M.R."/>
            <person name="Neff N."/>
            <person name="Passarelli B."/>
            <person name="Koh W."/>
            <person name="Fan H.C."/>
            <person name="Wang J."/>
            <person name="Gui Y."/>
            <person name="Lee K.H."/>
            <person name="Betenbaugh M.J."/>
            <person name="Quake S.R."/>
            <person name="Famili I."/>
            <person name="Palsson B.O."/>
            <person name="Wang J."/>
        </authorList>
    </citation>
    <scope>NUCLEOTIDE SEQUENCE [LARGE SCALE GENOMIC DNA]</scope>
    <source>
        <strain evidence="2">CHO K1 cell line</strain>
    </source>
</reference>
<organism evidence="1 2">
    <name type="scientific">Cricetulus griseus</name>
    <name type="common">Chinese hamster</name>
    <name type="synonym">Cricetulus barabensis griseus</name>
    <dbReference type="NCBI Taxonomy" id="10029"/>
    <lineage>
        <taxon>Eukaryota</taxon>
        <taxon>Metazoa</taxon>
        <taxon>Chordata</taxon>
        <taxon>Craniata</taxon>
        <taxon>Vertebrata</taxon>
        <taxon>Euteleostomi</taxon>
        <taxon>Mammalia</taxon>
        <taxon>Eutheria</taxon>
        <taxon>Euarchontoglires</taxon>
        <taxon>Glires</taxon>
        <taxon>Rodentia</taxon>
        <taxon>Myomorpha</taxon>
        <taxon>Muroidea</taxon>
        <taxon>Cricetidae</taxon>
        <taxon>Cricetinae</taxon>
        <taxon>Cricetulus</taxon>
    </lineage>
</organism>
<evidence type="ECO:0000313" key="2">
    <source>
        <dbReference type="Proteomes" id="UP000001075"/>
    </source>
</evidence>
<name>G3H4Q9_CRIGR</name>
<dbReference type="EMBL" id="JH000145">
    <property type="protein sequence ID" value="EGV93246.1"/>
    <property type="molecule type" value="Genomic_DNA"/>
</dbReference>
<dbReference type="Proteomes" id="UP000001075">
    <property type="component" value="Unassembled WGS sequence"/>
</dbReference>
<dbReference type="AlphaFoldDB" id="G3H4Q9"/>
<proteinExistence type="predicted"/>